<dbReference type="InterPro" id="IPR011047">
    <property type="entry name" value="Quinoprotein_ADH-like_sf"/>
</dbReference>
<evidence type="ECO:0000256" key="5">
    <source>
        <dbReference type="ARBA" id="ARBA00022837"/>
    </source>
</evidence>
<evidence type="ECO:0000256" key="1">
    <source>
        <dbReference type="ARBA" id="ARBA00008156"/>
    </source>
</evidence>
<protein>
    <submittedName>
        <fullName evidence="16">Quinohemoprotein ethanol dehydrogenase</fullName>
    </submittedName>
</protein>
<evidence type="ECO:0000256" key="11">
    <source>
        <dbReference type="PIRSR" id="PIRSR617512-2"/>
    </source>
</evidence>
<dbReference type="SUPFAM" id="SSF46626">
    <property type="entry name" value="Cytochrome c"/>
    <property type="match status" value="1"/>
</dbReference>
<feature type="binding site" description="covalent" evidence="11">
    <location>
        <position position="637"/>
    </location>
    <ligand>
        <name>heme c</name>
        <dbReference type="ChEBI" id="CHEBI:61717"/>
    </ligand>
</feature>
<name>A0A4S3K2K9_9GAMM</name>
<dbReference type="OrthoDB" id="9794322at2"/>
<dbReference type="Pfam" id="PF13442">
    <property type="entry name" value="Cytochrome_CBB3"/>
    <property type="match status" value="1"/>
</dbReference>
<evidence type="ECO:0000256" key="14">
    <source>
        <dbReference type="SAM" id="SignalP"/>
    </source>
</evidence>
<dbReference type="Proteomes" id="UP000295341">
    <property type="component" value="Unassembled WGS sequence"/>
</dbReference>
<feature type="binding site" evidence="11">
    <location>
        <position position="265"/>
    </location>
    <ligand>
        <name>pyrroloquinoline quinone</name>
        <dbReference type="ChEBI" id="CHEBI:58442"/>
    </ligand>
</feature>
<feature type="binding site" evidence="12">
    <location>
        <position position="285"/>
    </location>
    <ligand>
        <name>Ca(2+)</name>
        <dbReference type="ChEBI" id="CHEBI:29108"/>
    </ligand>
</feature>
<dbReference type="CDD" id="cd10279">
    <property type="entry name" value="PQQ_ADH_II"/>
    <property type="match status" value="1"/>
</dbReference>
<dbReference type="GO" id="GO:0009055">
    <property type="term" value="F:electron transfer activity"/>
    <property type="evidence" value="ECO:0007669"/>
    <property type="project" value="InterPro"/>
</dbReference>
<evidence type="ECO:0000256" key="6">
    <source>
        <dbReference type="ARBA" id="ARBA00022891"/>
    </source>
</evidence>
<dbReference type="GO" id="GO:0030288">
    <property type="term" value="C:outer membrane-bounded periplasmic space"/>
    <property type="evidence" value="ECO:0007669"/>
    <property type="project" value="InterPro"/>
</dbReference>
<organism evidence="16 17">
    <name type="scientific">Panacagrimonas perspica</name>
    <dbReference type="NCBI Taxonomy" id="381431"/>
    <lineage>
        <taxon>Bacteria</taxon>
        <taxon>Pseudomonadati</taxon>
        <taxon>Pseudomonadota</taxon>
        <taxon>Gammaproteobacteria</taxon>
        <taxon>Nevskiales</taxon>
        <taxon>Nevskiaceae</taxon>
        <taxon>Panacagrimonas</taxon>
    </lineage>
</organism>
<keyword evidence="8 12" id="KW-0408">Iron</keyword>
<feature type="binding site" description="axial binding residue" evidence="12">
    <location>
        <position position="675"/>
    </location>
    <ligand>
        <name>heme c</name>
        <dbReference type="ChEBI" id="CHEBI:61717"/>
    </ligand>
    <ligandPart>
        <name>Fe</name>
        <dbReference type="ChEBI" id="CHEBI:18248"/>
    </ligandPart>
</feature>
<dbReference type="Gene3D" id="1.10.760.10">
    <property type="entry name" value="Cytochrome c-like domain"/>
    <property type="match status" value="1"/>
</dbReference>
<dbReference type="Gene3D" id="2.140.10.10">
    <property type="entry name" value="Quinoprotein alcohol dehydrogenase-like superfamily"/>
    <property type="match status" value="1"/>
</dbReference>
<dbReference type="GO" id="GO:0016614">
    <property type="term" value="F:oxidoreductase activity, acting on CH-OH group of donors"/>
    <property type="evidence" value="ECO:0007669"/>
    <property type="project" value="InterPro"/>
</dbReference>
<evidence type="ECO:0000256" key="9">
    <source>
        <dbReference type="ARBA" id="ARBA00023157"/>
    </source>
</evidence>
<feature type="binding site" evidence="12">
    <location>
        <position position="330"/>
    </location>
    <ligand>
        <name>Ca(2+)</name>
        <dbReference type="ChEBI" id="CHEBI:29108"/>
    </ligand>
</feature>
<gene>
    <name evidence="16" type="ORF">DFR24_3345</name>
</gene>
<dbReference type="InterPro" id="IPR002372">
    <property type="entry name" value="PQQ_rpt_dom"/>
</dbReference>
<dbReference type="InterPro" id="IPR018391">
    <property type="entry name" value="PQQ_b-propeller_rpt"/>
</dbReference>
<evidence type="ECO:0000313" key="16">
    <source>
        <dbReference type="EMBL" id="TDU28963.1"/>
    </source>
</evidence>
<evidence type="ECO:0000256" key="2">
    <source>
        <dbReference type="ARBA" id="ARBA00022617"/>
    </source>
</evidence>
<dbReference type="SUPFAM" id="SSF50998">
    <property type="entry name" value="Quinoprotein alcohol dehydrogenase-like"/>
    <property type="match status" value="1"/>
</dbReference>
<dbReference type="EMBL" id="SOBT01000009">
    <property type="protein sequence ID" value="TDU28963.1"/>
    <property type="molecule type" value="Genomic_DNA"/>
</dbReference>
<evidence type="ECO:0000313" key="17">
    <source>
        <dbReference type="Proteomes" id="UP000295341"/>
    </source>
</evidence>
<feature type="signal peptide" evidence="14">
    <location>
        <begin position="1"/>
        <end position="19"/>
    </location>
</feature>
<feature type="binding site" evidence="11">
    <location>
        <begin position="206"/>
        <end position="207"/>
    </location>
    <ligand>
        <name>pyrroloquinoline quinone</name>
        <dbReference type="ChEBI" id="CHEBI:58442"/>
    </ligand>
</feature>
<feature type="binding site" description="covalent" evidence="11">
    <location>
        <position position="634"/>
    </location>
    <ligand>
        <name>heme c</name>
        <dbReference type="ChEBI" id="CHEBI:61717"/>
    </ligand>
</feature>
<feature type="chain" id="PRO_5030100165" evidence="14">
    <location>
        <begin position="20"/>
        <end position="711"/>
    </location>
</feature>
<dbReference type="GO" id="GO:0016020">
    <property type="term" value="C:membrane"/>
    <property type="evidence" value="ECO:0007669"/>
    <property type="project" value="InterPro"/>
</dbReference>
<dbReference type="GO" id="GO:0020037">
    <property type="term" value="F:heme binding"/>
    <property type="evidence" value="ECO:0007669"/>
    <property type="project" value="InterPro"/>
</dbReference>
<dbReference type="PANTHER" id="PTHR32303">
    <property type="entry name" value="QUINOPROTEIN ALCOHOL DEHYDROGENASE (CYTOCHROME C)"/>
    <property type="match status" value="1"/>
</dbReference>
<feature type="disulfide bond" evidence="13">
    <location>
        <begin position="139"/>
        <end position="140"/>
    </location>
</feature>
<sequence>MRDSVRLACVVACASMSLATGQGWTAAPAPATGSAQVDAKRIIDADREPGSWMSTGRTYDEQRFSPLAKITTRNVKDLGLAWSYRLDVDRATEATPIVVDGVMYVTGAFSILSALDPVTGAELWKFDPKVSRDKGRDGCCDVANRGVAVWKGKVFLGAYDGRLIALDSKSGKPLWVTDTTPDKTRSYTVTGAPRVVNGKVIIGNGGAELGVRGFVAAYDTDTGKQLWKFFTVPGDPRYPPESEAMKRAKATWTGDNFWKFGGGGTVWDSMAYDPDLDLLYIGVGNGSPWNRKLRSPDGGDNLFLSSIVALKANTGEYVWHYQTTPGDTWDYTATQHIILAELTIKGQPRKVLMQAPKNGFFYVIDRASGKLLGADKFAKATWASHVDLKTGRPVENPEADWANVKEPQLVYPGPIGAHNWQPMSFSPLTRLVYIPSNEAPALYTPNNEQRFTGRGAWHLGMPPVDLPEDAKTLKDVLGLFKGSLLAWDPVAQREVWRQPYPYINNGGVLSTAGGLVFQGTADGRFLAYSADKGSRLWDVAANTGVIAAPISYEIGGEQYVTVAAGWGGGAPLVLGAVSSSGDVGSEARVLTYKLGGKATLPAPRPRPTALPEPPALTADAAMIDKGRALYNGHCGMCHGPSTVGSSVLPDLRYLTPDKHQIFAGILAGAFAPQGMPSFMDVLTAPDVDAIHQYIIKRAHDLKKERAEEATR</sequence>
<proteinExistence type="inferred from homology"/>
<feature type="active site" description="Proton acceptor" evidence="10">
    <location>
        <position position="330"/>
    </location>
</feature>
<feature type="binding site" evidence="11">
    <location>
        <begin position="419"/>
        <end position="420"/>
    </location>
    <ligand>
        <name>pyrroloquinoline quinone</name>
        <dbReference type="ChEBI" id="CHEBI:58442"/>
    </ligand>
</feature>
<dbReference type="PROSITE" id="PS51007">
    <property type="entry name" value="CYTC"/>
    <property type="match status" value="1"/>
</dbReference>
<keyword evidence="6 11" id="KW-0634">PQQ</keyword>
<evidence type="ECO:0000256" key="4">
    <source>
        <dbReference type="ARBA" id="ARBA00022729"/>
    </source>
</evidence>
<reference evidence="16 17" key="1">
    <citation type="submission" date="2019-03" db="EMBL/GenBank/DDBJ databases">
        <title>Genomic Encyclopedia of Type Strains, Phase IV (KMG-IV): sequencing the most valuable type-strain genomes for metagenomic binning, comparative biology and taxonomic classification.</title>
        <authorList>
            <person name="Goeker M."/>
        </authorList>
    </citation>
    <scope>NUCLEOTIDE SEQUENCE [LARGE SCALE GENOMIC DNA]</scope>
    <source>
        <strain evidence="16 17">DSM 26377</strain>
    </source>
</reference>
<comment type="cofactor">
    <cofactor evidence="11">
        <name>pyrroloquinoline quinone</name>
        <dbReference type="ChEBI" id="CHEBI:58442"/>
    </cofactor>
    <text evidence="11">Binds 1 PQQ group per subunit.</text>
</comment>
<dbReference type="AlphaFoldDB" id="A0A4S3K2K9"/>
<evidence type="ECO:0000259" key="15">
    <source>
        <dbReference type="PROSITE" id="PS51007"/>
    </source>
</evidence>
<evidence type="ECO:0000256" key="3">
    <source>
        <dbReference type="ARBA" id="ARBA00022723"/>
    </source>
</evidence>
<dbReference type="PROSITE" id="PS00364">
    <property type="entry name" value="BACTERIAL_PQQ_2"/>
    <property type="match status" value="1"/>
</dbReference>
<comment type="caution">
    <text evidence="16">The sequence shown here is derived from an EMBL/GenBank/DDBJ whole genome shotgun (WGS) entry which is preliminary data.</text>
</comment>
<evidence type="ECO:0000256" key="8">
    <source>
        <dbReference type="ARBA" id="ARBA00023004"/>
    </source>
</evidence>
<feature type="binding site" description="axial binding residue" evidence="12">
    <location>
        <position position="638"/>
    </location>
    <ligand>
        <name>heme c</name>
        <dbReference type="ChEBI" id="CHEBI:61717"/>
    </ligand>
    <ligandPart>
        <name>Fe</name>
        <dbReference type="ChEBI" id="CHEBI:18248"/>
    </ligandPart>
</feature>
<comment type="cofactor">
    <cofactor evidence="12">
        <name>Ca(2+)</name>
        <dbReference type="ChEBI" id="CHEBI:29108"/>
    </cofactor>
    <text evidence="12">Binds 1 Ca(2+) ion per subunit.</text>
</comment>
<evidence type="ECO:0000256" key="10">
    <source>
        <dbReference type="PIRSR" id="PIRSR617512-1"/>
    </source>
</evidence>
<evidence type="ECO:0000256" key="7">
    <source>
        <dbReference type="ARBA" id="ARBA00023002"/>
    </source>
</evidence>
<feature type="binding site" evidence="11">
    <location>
        <position position="93"/>
    </location>
    <ligand>
        <name>pyrroloquinoline quinone</name>
        <dbReference type="ChEBI" id="CHEBI:58442"/>
    </ligand>
</feature>
<keyword evidence="9 13" id="KW-1015">Disulfide bond</keyword>
<keyword evidence="5 12" id="KW-0106">Calcium</keyword>
<accession>A0A4S3K2K9</accession>
<dbReference type="GO" id="GO:0070968">
    <property type="term" value="F:pyrroloquinoline quinone binding"/>
    <property type="evidence" value="ECO:0007669"/>
    <property type="project" value="UniProtKB-ARBA"/>
</dbReference>
<feature type="domain" description="Cytochrome c" evidence="15">
    <location>
        <begin position="621"/>
        <end position="698"/>
    </location>
</feature>
<dbReference type="SMART" id="SM00564">
    <property type="entry name" value="PQQ"/>
    <property type="match status" value="5"/>
</dbReference>
<keyword evidence="3 12" id="KW-0479">Metal-binding</keyword>
<dbReference type="InterPro" id="IPR017512">
    <property type="entry name" value="PQQ_MeOH/EtOH_DH"/>
</dbReference>
<feature type="binding site" evidence="11">
    <location>
        <position position="190"/>
    </location>
    <ligand>
        <name>pyrroloquinoline quinone</name>
        <dbReference type="ChEBI" id="CHEBI:58442"/>
    </ligand>
</feature>
<comment type="cofactor">
    <cofactor evidence="11">
        <name>heme c</name>
        <dbReference type="ChEBI" id="CHEBI:61717"/>
    </cofactor>
    <text evidence="11">Binds 1 heme c group per subunit.</text>
</comment>
<dbReference type="InterPro" id="IPR009056">
    <property type="entry name" value="Cyt_c-like_dom"/>
</dbReference>
<evidence type="ECO:0000256" key="12">
    <source>
        <dbReference type="PIRSR" id="PIRSR617512-3"/>
    </source>
</evidence>
<dbReference type="InterPro" id="IPR001479">
    <property type="entry name" value="Quinoprotein_DH_CS"/>
</dbReference>
<feature type="binding site" evidence="11">
    <location>
        <position position="145"/>
    </location>
    <ligand>
        <name>pyrroloquinoline quinone</name>
        <dbReference type="ChEBI" id="CHEBI:58442"/>
    </ligand>
</feature>
<dbReference type="Pfam" id="PF01011">
    <property type="entry name" value="PQQ"/>
    <property type="match status" value="2"/>
</dbReference>
<keyword evidence="17" id="KW-1185">Reference proteome</keyword>
<evidence type="ECO:0000256" key="13">
    <source>
        <dbReference type="PIRSR" id="PIRSR617512-4"/>
    </source>
</evidence>
<keyword evidence="7" id="KW-0560">Oxidoreductase</keyword>
<dbReference type="GO" id="GO:0005509">
    <property type="term" value="F:calcium ion binding"/>
    <property type="evidence" value="ECO:0007669"/>
    <property type="project" value="InterPro"/>
</dbReference>
<keyword evidence="4 14" id="KW-0732">Signal</keyword>
<keyword evidence="2 11" id="KW-0349">Heme</keyword>
<dbReference type="NCBIfam" id="TIGR03075">
    <property type="entry name" value="PQQ_enz_alc_DH"/>
    <property type="match status" value="1"/>
</dbReference>
<feature type="binding site" evidence="12">
    <location>
        <position position="208"/>
    </location>
    <ligand>
        <name>Ca(2+)</name>
        <dbReference type="ChEBI" id="CHEBI:29108"/>
    </ligand>
</feature>
<feature type="binding site" evidence="11">
    <location>
        <position position="357"/>
    </location>
    <ligand>
        <name>pyrroloquinoline quinone</name>
        <dbReference type="ChEBI" id="CHEBI:58442"/>
    </ligand>
</feature>
<dbReference type="FunFam" id="2.140.10.10:FF:000003">
    <property type="entry name" value="Methanol dehydrogenase, large subunit"/>
    <property type="match status" value="1"/>
</dbReference>
<comment type="similarity">
    <text evidence="1">Belongs to the bacterial PQQ dehydrogenase family.</text>
</comment>
<dbReference type="InterPro" id="IPR036909">
    <property type="entry name" value="Cyt_c-like_dom_sf"/>
</dbReference>